<dbReference type="Pfam" id="PF20466">
    <property type="entry name" value="MmeI_TRD"/>
    <property type="match status" value="1"/>
</dbReference>
<comment type="caution">
    <text evidence="7">The sequence shown here is derived from an EMBL/GenBank/DDBJ whole genome shotgun (WGS) entry which is preliminary data.</text>
</comment>
<dbReference type="GO" id="GO:0009007">
    <property type="term" value="F:site-specific DNA-methyltransferase (adenine-specific) activity"/>
    <property type="evidence" value="ECO:0007669"/>
    <property type="project" value="UniProtKB-EC"/>
</dbReference>
<dbReference type="InterPro" id="IPR046820">
    <property type="entry name" value="MmeI_TRD"/>
</dbReference>
<comment type="catalytic activity">
    <reaction evidence="4">
        <text>a 2'-deoxyadenosine in DNA + S-adenosyl-L-methionine = an N(6)-methyl-2'-deoxyadenosine in DNA + S-adenosyl-L-homocysteine + H(+)</text>
        <dbReference type="Rhea" id="RHEA:15197"/>
        <dbReference type="Rhea" id="RHEA-COMP:12418"/>
        <dbReference type="Rhea" id="RHEA-COMP:12419"/>
        <dbReference type="ChEBI" id="CHEBI:15378"/>
        <dbReference type="ChEBI" id="CHEBI:57856"/>
        <dbReference type="ChEBI" id="CHEBI:59789"/>
        <dbReference type="ChEBI" id="CHEBI:90615"/>
        <dbReference type="ChEBI" id="CHEBI:90616"/>
        <dbReference type="EC" id="2.1.1.72"/>
    </reaction>
</comment>
<evidence type="ECO:0000256" key="1">
    <source>
        <dbReference type="ARBA" id="ARBA00011900"/>
    </source>
</evidence>
<dbReference type="InterPro" id="IPR046816">
    <property type="entry name" value="MmeI_Mtase"/>
</dbReference>
<protein>
    <recommendedName>
        <fullName evidence="1">site-specific DNA-methyltransferase (adenine-specific)</fullName>
        <ecNumber evidence="1">2.1.1.72</ecNumber>
    </recommendedName>
</protein>
<reference evidence="7 8" key="1">
    <citation type="submission" date="2020-08" db="EMBL/GenBank/DDBJ databases">
        <title>Genomic Encyclopedia of Type Strains, Phase IV (KMG-IV): sequencing the most valuable type-strain genomes for metagenomic binning, comparative biology and taxonomic classification.</title>
        <authorList>
            <person name="Goeker M."/>
        </authorList>
    </citation>
    <scope>NUCLEOTIDE SEQUENCE [LARGE SCALE GENOMIC DNA]</scope>
    <source>
        <strain evidence="7 8">DSM 27521</strain>
    </source>
</reference>
<sequence length="519" mass="56680">MRPAVEPFAHELASVVLWIGHIQWKRAHGGEWDSPVLERLDGLRHHDALLNPDGSAYAWPEAEFIVGNPPFLGEKKQGPCLGQAYVDQLRSEYQGVLPATSDLVCYWFEKARAAIEAGTTRRAGLISTNSINMPGNRRVLERINETGGIFQAWPNLPWLQDGAAVRVAAVCFDDGREAQHVLGYLEGEGTPAEVEVLVPVPVIHANLSGGADVTTAARLPENANLSFQGVKLAGAFDLPGNVARAWLTLPNPDGADNADVLRPLLNGDDLVDVRGDTWVIDFGSRTEAEAARYLVPFAHVVEHVKPVRATNKDKMRAAQWWQLARPYTGMRNALAPLPRYLATSIVAKHRAFVWCDARDLPSGRLVVVASDEDWMHGVLNSRLHVMWAAANASTHGKGNDLVYTSSTCFEAFPLPTWTPQTQAQVAEAARFLETARTALRAQGYTLTGMMNLLSDGLGTASPAYTLRLAHERLDAAVAAAYGWDWPLAGDEILTQLLALNLERTARAQPTPTFRPAPVP</sequence>
<evidence type="ECO:0000256" key="3">
    <source>
        <dbReference type="ARBA" id="ARBA00022679"/>
    </source>
</evidence>
<proteinExistence type="predicted"/>
<evidence type="ECO:0000313" key="7">
    <source>
        <dbReference type="EMBL" id="MBB5379290.1"/>
    </source>
</evidence>
<organism evidence="7 8">
    <name type="scientific">Deinococcus metalli</name>
    <dbReference type="NCBI Taxonomy" id="1141878"/>
    <lineage>
        <taxon>Bacteria</taxon>
        <taxon>Thermotogati</taxon>
        <taxon>Deinococcota</taxon>
        <taxon>Deinococci</taxon>
        <taxon>Deinococcales</taxon>
        <taxon>Deinococcaceae</taxon>
        <taxon>Deinococcus</taxon>
    </lineage>
</organism>
<keyword evidence="2 7" id="KW-0489">Methyltransferase</keyword>
<dbReference type="Proteomes" id="UP000539473">
    <property type="component" value="Unassembled WGS sequence"/>
</dbReference>
<evidence type="ECO:0000259" key="5">
    <source>
        <dbReference type="Pfam" id="PF20466"/>
    </source>
</evidence>
<dbReference type="InterPro" id="IPR029063">
    <property type="entry name" value="SAM-dependent_MTases_sf"/>
</dbReference>
<evidence type="ECO:0000313" key="8">
    <source>
        <dbReference type="Proteomes" id="UP000539473"/>
    </source>
</evidence>
<evidence type="ECO:0000259" key="6">
    <source>
        <dbReference type="Pfam" id="PF20473"/>
    </source>
</evidence>
<dbReference type="InterPro" id="IPR050953">
    <property type="entry name" value="N4_N6_ade-DNA_methylase"/>
</dbReference>
<dbReference type="GO" id="GO:0032259">
    <property type="term" value="P:methylation"/>
    <property type="evidence" value="ECO:0007669"/>
    <property type="project" value="UniProtKB-KW"/>
</dbReference>
<dbReference type="EC" id="2.1.1.72" evidence="1"/>
<accession>A0A7W8KJW2</accession>
<dbReference type="EMBL" id="JACHFK010000028">
    <property type="protein sequence ID" value="MBB5379290.1"/>
    <property type="molecule type" value="Genomic_DNA"/>
</dbReference>
<gene>
    <name evidence="7" type="ORF">HNQ07_004805</name>
</gene>
<evidence type="ECO:0000256" key="2">
    <source>
        <dbReference type="ARBA" id="ARBA00022603"/>
    </source>
</evidence>
<dbReference type="Pfam" id="PF20473">
    <property type="entry name" value="MmeI_Mtase"/>
    <property type="match status" value="1"/>
</dbReference>
<dbReference type="SUPFAM" id="SSF53335">
    <property type="entry name" value="S-adenosyl-L-methionine-dependent methyltransferases"/>
    <property type="match status" value="1"/>
</dbReference>
<dbReference type="AlphaFoldDB" id="A0A7W8KJW2"/>
<feature type="domain" description="MmeI-like DNA-methyltransferase" evidence="6">
    <location>
        <begin position="7"/>
        <end position="172"/>
    </location>
</feature>
<dbReference type="PANTHER" id="PTHR33841">
    <property type="entry name" value="DNA METHYLTRANSFERASE YEEA-RELATED"/>
    <property type="match status" value="1"/>
</dbReference>
<feature type="domain" description="MmeI-like target recognition" evidence="5">
    <location>
        <begin position="259"/>
        <end position="416"/>
    </location>
</feature>
<evidence type="ECO:0000256" key="4">
    <source>
        <dbReference type="ARBA" id="ARBA00047942"/>
    </source>
</evidence>
<dbReference type="PANTHER" id="PTHR33841:SF1">
    <property type="entry name" value="DNA METHYLTRANSFERASE A"/>
    <property type="match status" value="1"/>
</dbReference>
<name>A0A7W8KJW2_9DEIO</name>
<keyword evidence="3" id="KW-0808">Transferase</keyword>
<dbReference type="RefSeq" id="WP_184116488.1">
    <property type="nucleotide sequence ID" value="NZ_JACHFK010000028.1"/>
</dbReference>